<sequence>MSNASLRSVSIREPYSNPPSINIRPSTIQSHLPQFLATGAYHGHHSLPDKKEKAFS</sequence>
<evidence type="ECO:0000313" key="3">
    <source>
        <dbReference type="Proteomes" id="UP001357485"/>
    </source>
</evidence>
<evidence type="ECO:0000256" key="1">
    <source>
        <dbReference type="SAM" id="MobiDB-lite"/>
    </source>
</evidence>
<comment type="caution">
    <text evidence="2">The sequence shown here is derived from an EMBL/GenBank/DDBJ whole genome shotgun (WGS) entry which is preliminary data.</text>
</comment>
<organism evidence="2 3">
    <name type="scientific">Cryomyces antarcticus</name>
    <dbReference type="NCBI Taxonomy" id="329879"/>
    <lineage>
        <taxon>Eukaryota</taxon>
        <taxon>Fungi</taxon>
        <taxon>Dikarya</taxon>
        <taxon>Ascomycota</taxon>
        <taxon>Pezizomycotina</taxon>
        <taxon>Dothideomycetes</taxon>
        <taxon>Dothideomycetes incertae sedis</taxon>
        <taxon>Cryomyces</taxon>
    </lineage>
</organism>
<protein>
    <submittedName>
        <fullName evidence="2">Uncharacterized protein</fullName>
    </submittedName>
</protein>
<evidence type="ECO:0000313" key="2">
    <source>
        <dbReference type="EMBL" id="KAK5240383.1"/>
    </source>
</evidence>
<dbReference type="Proteomes" id="UP001357485">
    <property type="component" value="Unassembled WGS sequence"/>
</dbReference>
<feature type="compositionally biased region" description="Polar residues" evidence="1">
    <location>
        <begin position="18"/>
        <end position="27"/>
    </location>
</feature>
<gene>
    <name evidence="2" type="ORF">LTR16_010710</name>
</gene>
<feature type="region of interest" description="Disordered" evidence="1">
    <location>
        <begin position="1"/>
        <end position="27"/>
    </location>
</feature>
<reference evidence="2 3" key="1">
    <citation type="submission" date="2023-08" db="EMBL/GenBank/DDBJ databases">
        <title>Black Yeasts Isolated from many extreme environments.</title>
        <authorList>
            <person name="Coleine C."/>
            <person name="Stajich J.E."/>
            <person name="Selbmann L."/>
        </authorList>
    </citation>
    <scope>NUCLEOTIDE SEQUENCE [LARGE SCALE GENOMIC DNA]</scope>
    <source>
        <strain evidence="2 3">CCFEE 536</strain>
    </source>
</reference>
<keyword evidence="3" id="KW-1185">Reference proteome</keyword>
<feature type="non-terminal residue" evidence="2">
    <location>
        <position position="56"/>
    </location>
</feature>
<accession>A0ABR0LST6</accession>
<proteinExistence type="predicted"/>
<name>A0ABR0LST6_9PEZI</name>
<dbReference type="EMBL" id="JAVRRA010011330">
    <property type="protein sequence ID" value="KAK5240383.1"/>
    <property type="molecule type" value="Genomic_DNA"/>
</dbReference>